<evidence type="ECO:0000259" key="1">
    <source>
        <dbReference type="PROSITE" id="PS50878"/>
    </source>
</evidence>
<feature type="domain" description="Reverse transcriptase" evidence="1">
    <location>
        <begin position="1"/>
        <end position="229"/>
    </location>
</feature>
<dbReference type="GO" id="GO:0003964">
    <property type="term" value="F:RNA-directed DNA polymerase activity"/>
    <property type="evidence" value="ECO:0007669"/>
    <property type="project" value="UniProtKB-KW"/>
</dbReference>
<dbReference type="Proteomes" id="UP000499080">
    <property type="component" value="Unassembled WGS sequence"/>
</dbReference>
<dbReference type="Pfam" id="PF00078">
    <property type="entry name" value="RVT_1"/>
    <property type="match status" value="1"/>
</dbReference>
<comment type="caution">
    <text evidence="2">The sequence shown here is derived from an EMBL/GenBank/DDBJ whole genome shotgun (WGS) entry which is preliminary data.</text>
</comment>
<keyword evidence="2" id="KW-0808">Transferase</keyword>
<dbReference type="SUPFAM" id="SSF56672">
    <property type="entry name" value="DNA/RNA polymerases"/>
    <property type="match status" value="1"/>
</dbReference>
<accession>A0A4Y2DZ48</accession>
<reference evidence="2 3" key="1">
    <citation type="journal article" date="2019" name="Sci. Rep.">
        <title>Orb-weaving spider Araneus ventricosus genome elucidates the spidroin gene catalogue.</title>
        <authorList>
            <person name="Kono N."/>
            <person name="Nakamura H."/>
            <person name="Ohtoshi R."/>
            <person name="Moran D.A.P."/>
            <person name="Shinohara A."/>
            <person name="Yoshida Y."/>
            <person name="Fujiwara M."/>
            <person name="Mori M."/>
            <person name="Tomita M."/>
            <person name="Arakawa K."/>
        </authorList>
    </citation>
    <scope>NUCLEOTIDE SEQUENCE [LARGE SCALE GENOMIC DNA]</scope>
</reference>
<evidence type="ECO:0000313" key="2">
    <source>
        <dbReference type="EMBL" id="GBM22163.1"/>
    </source>
</evidence>
<gene>
    <name evidence="2" type="primary">pol_4217</name>
    <name evidence="2" type="ORF">AVEN_190820_1</name>
</gene>
<keyword evidence="3" id="KW-1185">Reference proteome</keyword>
<dbReference type="InterPro" id="IPR052560">
    <property type="entry name" value="RdDP_mobile_element"/>
</dbReference>
<dbReference type="AlphaFoldDB" id="A0A4Y2DZ48"/>
<dbReference type="InterPro" id="IPR000477">
    <property type="entry name" value="RT_dom"/>
</dbReference>
<proteinExistence type="predicted"/>
<dbReference type="PROSITE" id="PS50878">
    <property type="entry name" value="RT_POL"/>
    <property type="match status" value="1"/>
</dbReference>
<sequence>MGKIFEKVLQKRINNFSDSNNIIPKERFGFRAQHSTVHQLLRVTNSITEGMNNKFYTGDIFLDIQKTFDRVWHDLLIYKLIQLNFPKYLINILKSFLENRTFKVVIHGETSNTGVIKAGMPQGSVLSPILYSIFTSDLPSHSGTITCLFADDSAVLAQGTTIKYILRTLQSFLASLEEWLTKWRIAVNTDKTKAIIFRKGCTNYNPVNLEFFDEPIEWVIEVKYFGLIIDNKLTFRQHISYLKEKFWAKIYLCLPLIGRNSSLSLKNKLILFKKSS</sequence>
<dbReference type="PANTHER" id="PTHR36688:SF1">
    <property type="entry name" value="ENDONUCLEASE_EXONUCLEASE_PHOSPHATASE DOMAIN-CONTAINING PROTEIN"/>
    <property type="match status" value="1"/>
</dbReference>
<dbReference type="OrthoDB" id="6433969at2759"/>
<dbReference type="CDD" id="cd01650">
    <property type="entry name" value="RT_nLTR_like"/>
    <property type="match status" value="1"/>
</dbReference>
<protein>
    <submittedName>
        <fullName evidence="2">RNA-directed DNA polymerase from mobile element jockey</fullName>
    </submittedName>
</protein>
<dbReference type="PANTHER" id="PTHR36688">
    <property type="entry name" value="ENDO/EXONUCLEASE/PHOSPHATASE DOMAIN-CONTAINING PROTEIN"/>
    <property type="match status" value="1"/>
</dbReference>
<dbReference type="InterPro" id="IPR043502">
    <property type="entry name" value="DNA/RNA_pol_sf"/>
</dbReference>
<keyword evidence="2" id="KW-0695">RNA-directed DNA polymerase</keyword>
<organism evidence="2 3">
    <name type="scientific">Araneus ventricosus</name>
    <name type="common">Orbweaver spider</name>
    <name type="synonym">Epeira ventricosa</name>
    <dbReference type="NCBI Taxonomy" id="182803"/>
    <lineage>
        <taxon>Eukaryota</taxon>
        <taxon>Metazoa</taxon>
        <taxon>Ecdysozoa</taxon>
        <taxon>Arthropoda</taxon>
        <taxon>Chelicerata</taxon>
        <taxon>Arachnida</taxon>
        <taxon>Araneae</taxon>
        <taxon>Araneomorphae</taxon>
        <taxon>Entelegynae</taxon>
        <taxon>Araneoidea</taxon>
        <taxon>Araneidae</taxon>
        <taxon>Araneus</taxon>
    </lineage>
</organism>
<dbReference type="EMBL" id="BGPR01000475">
    <property type="protein sequence ID" value="GBM22163.1"/>
    <property type="molecule type" value="Genomic_DNA"/>
</dbReference>
<evidence type="ECO:0000313" key="3">
    <source>
        <dbReference type="Proteomes" id="UP000499080"/>
    </source>
</evidence>
<keyword evidence="2" id="KW-0548">Nucleotidyltransferase</keyword>
<name>A0A4Y2DZ48_ARAVE</name>